<dbReference type="SUPFAM" id="SSF51735">
    <property type="entry name" value="NAD(P)-binding Rossmann-fold domains"/>
    <property type="match status" value="1"/>
</dbReference>
<dbReference type="InterPro" id="IPR008030">
    <property type="entry name" value="NmrA-like"/>
</dbReference>
<dbReference type="Pfam" id="PF05368">
    <property type="entry name" value="NmrA"/>
    <property type="match status" value="1"/>
</dbReference>
<protein>
    <recommendedName>
        <fullName evidence="3">NmrA-like domain-containing protein</fullName>
    </recommendedName>
</protein>
<evidence type="ECO:0000259" key="3">
    <source>
        <dbReference type="Pfam" id="PF05368"/>
    </source>
</evidence>
<keyword evidence="1" id="KW-0521">NADP</keyword>
<name>A0ABR3SNB8_9PEZI</name>
<keyword evidence="2" id="KW-0560">Oxidoreductase</keyword>
<reference evidence="4 5" key="1">
    <citation type="submission" date="2024-02" db="EMBL/GenBank/DDBJ databases">
        <title>De novo assembly and annotation of 12 fungi associated with fruit tree decline syndrome in Ontario, Canada.</title>
        <authorList>
            <person name="Sulman M."/>
            <person name="Ellouze W."/>
            <person name="Ilyukhin E."/>
        </authorList>
    </citation>
    <scope>NUCLEOTIDE SEQUENCE [LARGE SCALE GENOMIC DNA]</scope>
    <source>
        <strain evidence="4 5">M1-105</strain>
    </source>
</reference>
<feature type="domain" description="NmrA-like" evidence="3">
    <location>
        <begin position="4"/>
        <end position="247"/>
    </location>
</feature>
<evidence type="ECO:0000313" key="5">
    <source>
        <dbReference type="Proteomes" id="UP001521116"/>
    </source>
</evidence>
<dbReference type="EMBL" id="JAJVDC020000094">
    <property type="protein sequence ID" value="KAL1625519.1"/>
    <property type="molecule type" value="Genomic_DNA"/>
</dbReference>
<evidence type="ECO:0000313" key="4">
    <source>
        <dbReference type="EMBL" id="KAL1625519.1"/>
    </source>
</evidence>
<dbReference type="Proteomes" id="UP001521116">
    <property type="component" value="Unassembled WGS sequence"/>
</dbReference>
<keyword evidence="5" id="KW-1185">Reference proteome</keyword>
<comment type="caution">
    <text evidence="4">The sequence shown here is derived from an EMBL/GenBank/DDBJ whole genome shotgun (WGS) entry which is preliminary data.</text>
</comment>
<gene>
    <name evidence="4" type="ORF">SLS56_007341</name>
</gene>
<dbReference type="Gene3D" id="3.90.25.10">
    <property type="entry name" value="UDP-galactose 4-epimerase, domain 1"/>
    <property type="match status" value="1"/>
</dbReference>
<dbReference type="PANTHER" id="PTHR47706:SF9">
    <property type="entry name" value="NMRA-LIKE DOMAIN-CONTAINING PROTEIN-RELATED"/>
    <property type="match status" value="1"/>
</dbReference>
<evidence type="ECO:0000256" key="2">
    <source>
        <dbReference type="ARBA" id="ARBA00023002"/>
    </source>
</evidence>
<organism evidence="4 5">
    <name type="scientific">Neofusicoccum ribis</name>
    <dbReference type="NCBI Taxonomy" id="45134"/>
    <lineage>
        <taxon>Eukaryota</taxon>
        <taxon>Fungi</taxon>
        <taxon>Dikarya</taxon>
        <taxon>Ascomycota</taxon>
        <taxon>Pezizomycotina</taxon>
        <taxon>Dothideomycetes</taxon>
        <taxon>Dothideomycetes incertae sedis</taxon>
        <taxon>Botryosphaeriales</taxon>
        <taxon>Botryosphaeriaceae</taxon>
        <taxon>Neofusicoccum</taxon>
    </lineage>
</organism>
<dbReference type="PANTHER" id="PTHR47706">
    <property type="entry name" value="NMRA-LIKE FAMILY PROTEIN"/>
    <property type="match status" value="1"/>
</dbReference>
<sequence length="327" mass="36966">MASQKQRVLLLGATGHTGRSILDGLLKYGKYEIQALVRPSSAEKAEVKKLVERGVSIVIADINGPTENLVEIQRGIDVTISAIDAGSIHAQKNLATAAKEAGVKRFVPCAWITVAPGGGVMVTRDHLNQKEDVYNHIKKLHLPFTVIDVGFWHQVSFPPVLPSGRFDYAAMLPVNILHGDGERKTVLGDWRDIGRWTARILDDERTTNRYVVAWSDSLSENEIFSLVEGVTGEKLEKQTVSYSELETQRNEARANYERDPTNANFGMRQFTDYQYSKYVRGDNQIEYAKYLGYLDAQELFPDFQPIKFRDFLKDLLDGKIEKPHYEM</sequence>
<accession>A0ABR3SNB8</accession>
<dbReference type="InterPro" id="IPR036291">
    <property type="entry name" value="NAD(P)-bd_dom_sf"/>
</dbReference>
<evidence type="ECO:0000256" key="1">
    <source>
        <dbReference type="ARBA" id="ARBA00022857"/>
    </source>
</evidence>
<proteinExistence type="predicted"/>
<dbReference type="InterPro" id="IPR051609">
    <property type="entry name" value="NmrA/Isoflavone_reductase-like"/>
</dbReference>
<dbReference type="Gene3D" id="3.40.50.720">
    <property type="entry name" value="NAD(P)-binding Rossmann-like Domain"/>
    <property type="match status" value="1"/>
</dbReference>